<feature type="compositionally biased region" description="Polar residues" evidence="2">
    <location>
        <begin position="559"/>
        <end position="573"/>
    </location>
</feature>
<gene>
    <name evidence="5" type="primary">UBR1_1</name>
    <name evidence="5" type="ORF">V5O48_016048</name>
</gene>
<keyword evidence="1" id="KW-0833">Ubl conjugation pathway</keyword>
<organism evidence="5 6">
    <name type="scientific">Marasmius crinis-equi</name>
    <dbReference type="NCBI Taxonomy" id="585013"/>
    <lineage>
        <taxon>Eukaryota</taxon>
        <taxon>Fungi</taxon>
        <taxon>Dikarya</taxon>
        <taxon>Basidiomycota</taxon>
        <taxon>Agaricomycotina</taxon>
        <taxon>Agaricomycetes</taxon>
        <taxon>Agaricomycetidae</taxon>
        <taxon>Agaricales</taxon>
        <taxon>Marasmiineae</taxon>
        <taxon>Marasmiaceae</taxon>
        <taxon>Marasmius</taxon>
    </lineage>
</organism>
<accession>A0ABR3ET43</accession>
<feature type="domain" description="E3 ubiquitin-protein ligase UBR-like C-terminal" evidence="3">
    <location>
        <begin position="1068"/>
        <end position="1119"/>
    </location>
</feature>
<comment type="similarity">
    <text evidence="1">Belongs to the E3 ubiquitin-protein ligase UBR1-like family.</text>
</comment>
<feature type="domain" description="E3 ubiquitin-protein ligase UBR1-like winged-helix" evidence="4">
    <location>
        <begin position="210"/>
        <end position="306"/>
    </location>
</feature>
<comment type="caution">
    <text evidence="5">The sequence shown here is derived from an EMBL/GenBank/DDBJ whole genome shotgun (WGS) entry which is preliminary data.</text>
</comment>
<dbReference type="Pfam" id="PF18995">
    <property type="entry name" value="PRT6_C"/>
    <property type="match status" value="2"/>
</dbReference>
<proteinExistence type="inferred from homology"/>
<keyword evidence="6" id="KW-1185">Reference proteome</keyword>
<dbReference type="Proteomes" id="UP001465976">
    <property type="component" value="Unassembled WGS sequence"/>
</dbReference>
<dbReference type="Gene3D" id="1.10.10.2670">
    <property type="entry name" value="E3 ubiquitin-protein ligase"/>
    <property type="match status" value="1"/>
</dbReference>
<dbReference type="InterPro" id="IPR036390">
    <property type="entry name" value="WH_DNA-bd_sf"/>
</dbReference>
<dbReference type="PANTHER" id="PTHR21497:SF24">
    <property type="entry name" value="E3 UBIQUITIN-PROTEIN LIGASE UBR1"/>
    <property type="match status" value="1"/>
</dbReference>
<dbReference type="InterPro" id="IPR042065">
    <property type="entry name" value="E3_ELL-like"/>
</dbReference>
<dbReference type="InterPro" id="IPR039164">
    <property type="entry name" value="UBR1-like"/>
</dbReference>
<dbReference type="CDD" id="cd16482">
    <property type="entry name" value="RING-H2_UBR1-like"/>
    <property type="match status" value="1"/>
</dbReference>
<evidence type="ECO:0000259" key="4">
    <source>
        <dbReference type="Pfam" id="PF22960"/>
    </source>
</evidence>
<feature type="domain" description="E3 ubiquitin-protein ligase UBR-like C-terminal" evidence="3">
    <location>
        <begin position="744"/>
        <end position="1065"/>
    </location>
</feature>
<reference evidence="5 6" key="1">
    <citation type="submission" date="2024-02" db="EMBL/GenBank/DDBJ databases">
        <title>A draft genome for the cacao thread blight pathogen Marasmius crinis-equi.</title>
        <authorList>
            <person name="Cohen S.P."/>
            <person name="Baruah I.K."/>
            <person name="Amoako-Attah I."/>
            <person name="Bukari Y."/>
            <person name="Meinhardt L.W."/>
            <person name="Bailey B.A."/>
        </authorList>
    </citation>
    <scope>NUCLEOTIDE SEQUENCE [LARGE SCALE GENOMIC DNA]</scope>
    <source>
        <strain evidence="5 6">GH-76</strain>
    </source>
</reference>
<evidence type="ECO:0000313" key="5">
    <source>
        <dbReference type="EMBL" id="KAL0565967.1"/>
    </source>
</evidence>
<keyword evidence="1" id="KW-0862">Zinc</keyword>
<dbReference type="SUPFAM" id="SSF46785">
    <property type="entry name" value="Winged helix' DNA-binding domain"/>
    <property type="match status" value="1"/>
</dbReference>
<keyword evidence="1" id="KW-0479">Metal-binding</keyword>
<dbReference type="Pfam" id="PF22960">
    <property type="entry name" value="WHD_UBR1"/>
    <property type="match status" value="1"/>
</dbReference>
<dbReference type="InterPro" id="IPR055194">
    <property type="entry name" value="UBR1-like_WH"/>
</dbReference>
<evidence type="ECO:0000256" key="2">
    <source>
        <dbReference type="SAM" id="MobiDB-lite"/>
    </source>
</evidence>
<keyword evidence="5" id="KW-0012">Acyltransferase</keyword>
<dbReference type="InterPro" id="IPR044046">
    <property type="entry name" value="E3_ligase_UBR-like_C"/>
</dbReference>
<comment type="function">
    <text evidence="1">Ubiquitin ligase protein which is a component of the N-end rule pathway. Recognizes and binds to proteins bearing specific N-terminal residues that are destabilizing according to the N-end rule, leading to their ubiquitination and subsequent degradation.</text>
</comment>
<dbReference type="PANTHER" id="PTHR21497">
    <property type="entry name" value="UBIQUITIN LIGASE E3 ALPHA-RELATED"/>
    <property type="match status" value="1"/>
</dbReference>
<keyword evidence="1 5" id="KW-0808">Transferase</keyword>
<dbReference type="EMBL" id="JBAHYK010002056">
    <property type="protein sequence ID" value="KAL0565967.1"/>
    <property type="molecule type" value="Genomic_DNA"/>
</dbReference>
<protein>
    <recommendedName>
        <fullName evidence="1">E3 ubiquitin-protein ligase</fullName>
        <ecNumber evidence="1">2.3.2.27</ecNumber>
    </recommendedName>
</protein>
<evidence type="ECO:0000259" key="3">
    <source>
        <dbReference type="Pfam" id="PF18995"/>
    </source>
</evidence>
<feature type="region of interest" description="Disordered" evidence="2">
    <location>
        <begin position="559"/>
        <end position="578"/>
    </location>
</feature>
<dbReference type="GO" id="GO:0061630">
    <property type="term" value="F:ubiquitin protein ligase activity"/>
    <property type="evidence" value="ECO:0007669"/>
    <property type="project" value="UniProtKB-EC"/>
</dbReference>
<sequence length="1142" mass="128344">MVCTGTNEGTGGGKGDGVAFHDVTFGGADYTVVDFDVLEGWVSFHHSLHWLLAELFKHVDLLREERLGEVGMRSLREVVLRRASERAVLTVVDFPLRVLAMIAQIRTGLWVRNGFAIRGQLLHYRDFMLRELCYDQDLFMLQVALVILDPNTVIVTILDRFGLLSYFSGAFLHSTYDPAQLAGMVEEVLYVFITILSESASVSQLPIQNQIRRELVHALAIGPCTYTDLVKRVSERLVEDAWFERVLREVARFRPPEGIADTGSYELRDEVYEEVNPFFYHYTRNKREEVEGILRGRIKKRDPKAQAQEYVYVPKPMAMDPDTLGPYSIITSTFESEALLQVMFYSIYNVLVVTAVSTTGAGAGAPSSEAILDQVLHLVMLAIVERGDIFCRLSAVKAFEEEKTLVDVLCALEHHETYKPYKARVGWILDSMEGRGAQYEVQSRRFVPRVAEEGLDPEEVKKKAAKARQEAIIRQMKEQQASFAINFDDIEDEEDEDMVDAGEEGGEGQVSYGTCIVCQEDLNASKSFGSLGMVQPSRFVRRQPDGSTGFLNSVLQSPLSMDRSASSGPTTTFPPRDADALDEKAASSPNYEGFPNQYTRFGLHASVCSHMMHLECFQVYSVSIRQRHRAQSTRNHPEVIPRKEYICPLCKSLGNVILPVTNPPNTSLNSVPFADWIRSAGISILKSKPDPQLESLQFRNGTGEFVFWSAQDSGYSTLVRSQEKIDGGDPMKMVDTVMAVSKSLSQQTRHLRDRHEPEPGERGAGIYLPEELVGYSIGCIEIALRGVDSKGGMLLENLSDAQMKMIRGLLTIMVKLAGIHFKGRPDEGRDAMRQAIIKRLLPEWSRSSLTSFSFPLLLRDPFTVLVETAAVAPEILRHVLVLTYYACLARTVIGLVFVLNKSRGIHTTHLARRTHEDVFGDVRMFFMSVVRHSPIFEHTATLAFETFGEARIEKFLHAFTLPFLRKAAILCRSVLPSAFPVQTSSDPDPQQCEYRRLLTFLGIPPLSDLPNQDTLQNALSGWCAHYGHSHAVSPLNFGVTLDMPGIYRFARLPLVLDNLFVDQDKAVRCVVLYLYGNSGSFTQSPYLDVHGEVDVSMRRGRRQYLHHARWEDVRKTWLNHSIPTVIARKLEGSLDSGGWETL</sequence>
<keyword evidence="1" id="KW-0863">Zinc-finger</keyword>
<evidence type="ECO:0000256" key="1">
    <source>
        <dbReference type="RuleBase" id="RU366018"/>
    </source>
</evidence>
<dbReference type="EC" id="2.3.2.27" evidence="1"/>
<name>A0ABR3ET43_9AGAR</name>
<comment type="catalytic activity">
    <reaction evidence="1">
        <text>S-ubiquitinyl-[E2 ubiquitin-conjugating enzyme]-L-cysteine + [acceptor protein]-L-lysine = [E2 ubiquitin-conjugating enzyme]-L-cysteine + N(6)-ubiquitinyl-[acceptor protein]-L-lysine.</text>
        <dbReference type="EC" id="2.3.2.27"/>
    </reaction>
</comment>
<comment type="pathway">
    <text evidence="1">Protein modification; protein ubiquitination.</text>
</comment>
<evidence type="ECO:0000313" key="6">
    <source>
        <dbReference type="Proteomes" id="UP001465976"/>
    </source>
</evidence>